<proteinExistence type="predicted"/>
<feature type="compositionally biased region" description="Polar residues" evidence="1">
    <location>
        <begin position="41"/>
        <end position="51"/>
    </location>
</feature>
<protein>
    <submittedName>
        <fullName evidence="2">Uncharacterized protein</fullName>
    </submittedName>
</protein>
<feature type="compositionally biased region" description="Low complexity" evidence="1">
    <location>
        <begin position="181"/>
        <end position="218"/>
    </location>
</feature>
<name>A0A1C7MRV4_GRIFR</name>
<dbReference type="Proteomes" id="UP000092993">
    <property type="component" value="Unassembled WGS sequence"/>
</dbReference>
<gene>
    <name evidence="2" type="ORF">A0H81_00631</name>
</gene>
<comment type="caution">
    <text evidence="2">The sequence shown here is derived from an EMBL/GenBank/DDBJ whole genome shotgun (WGS) entry which is preliminary data.</text>
</comment>
<evidence type="ECO:0000256" key="1">
    <source>
        <dbReference type="SAM" id="MobiDB-lite"/>
    </source>
</evidence>
<feature type="region of interest" description="Disordered" evidence="1">
    <location>
        <begin position="18"/>
        <end position="53"/>
    </location>
</feature>
<keyword evidence="3" id="KW-1185">Reference proteome</keyword>
<sequence>MDSSLSSTSDVAADNICSSVNSNNSITSSSGSPESRDGLSYSGSAVETPTTDLGYPLKGSPAVMLENTPKIEGIRLAVALDIIRSTPHATLLELNQHYKDLHDACTRTRGAYDIVHNAYLTLRDAYNLALVECNAVQDKYRQTKSAYMELARTAPHAIPLTSNPFHIQVPESAELPPWPAPASSQSTPSFSLLSGSVPIPSHTAQPSSLSSTSAAPASKEPVKPKLADSSALSPSSKSIAESSQSAQQKRAVSSLLPYLSLLLNYASRIIQRFNSGHEAIGHPSPITAPDTAKERPPRACPGIWRTKTATP</sequence>
<organism evidence="2 3">
    <name type="scientific">Grifola frondosa</name>
    <name type="common">Maitake</name>
    <name type="synonym">Polyporus frondosus</name>
    <dbReference type="NCBI Taxonomy" id="5627"/>
    <lineage>
        <taxon>Eukaryota</taxon>
        <taxon>Fungi</taxon>
        <taxon>Dikarya</taxon>
        <taxon>Basidiomycota</taxon>
        <taxon>Agaricomycotina</taxon>
        <taxon>Agaricomycetes</taxon>
        <taxon>Polyporales</taxon>
        <taxon>Grifolaceae</taxon>
        <taxon>Grifola</taxon>
    </lineage>
</organism>
<dbReference type="AlphaFoldDB" id="A0A1C7MRV4"/>
<reference evidence="2 3" key="1">
    <citation type="submission" date="2016-03" db="EMBL/GenBank/DDBJ databases">
        <title>Whole genome sequencing of Grifola frondosa 9006-11.</title>
        <authorList>
            <person name="Min B."/>
            <person name="Park H."/>
            <person name="Kim J.-G."/>
            <person name="Cho H."/>
            <person name="Oh Y.-L."/>
            <person name="Kong W.-S."/>
            <person name="Choi I.-G."/>
        </authorList>
    </citation>
    <scope>NUCLEOTIDE SEQUENCE [LARGE SCALE GENOMIC DNA]</scope>
    <source>
        <strain evidence="2 3">9006-11</strain>
    </source>
</reference>
<feature type="region of interest" description="Disordered" evidence="1">
    <location>
        <begin position="171"/>
        <end position="244"/>
    </location>
</feature>
<evidence type="ECO:0000313" key="2">
    <source>
        <dbReference type="EMBL" id="OBZ79592.1"/>
    </source>
</evidence>
<evidence type="ECO:0000313" key="3">
    <source>
        <dbReference type="Proteomes" id="UP000092993"/>
    </source>
</evidence>
<feature type="region of interest" description="Disordered" evidence="1">
    <location>
        <begin position="281"/>
        <end position="311"/>
    </location>
</feature>
<feature type="compositionally biased region" description="Low complexity" evidence="1">
    <location>
        <begin position="227"/>
        <end position="244"/>
    </location>
</feature>
<accession>A0A1C7MRV4</accession>
<feature type="compositionally biased region" description="Low complexity" evidence="1">
    <location>
        <begin position="18"/>
        <end position="33"/>
    </location>
</feature>
<dbReference type="EMBL" id="LUGG01000001">
    <property type="protein sequence ID" value="OBZ79592.1"/>
    <property type="molecule type" value="Genomic_DNA"/>
</dbReference>